<name>A0A2T0MTZ3_9ACTN</name>
<feature type="transmembrane region" description="Helical" evidence="6">
    <location>
        <begin position="55"/>
        <end position="75"/>
    </location>
</feature>
<dbReference type="GO" id="GO:0140359">
    <property type="term" value="F:ABC-type transporter activity"/>
    <property type="evidence" value="ECO:0007669"/>
    <property type="project" value="InterPro"/>
</dbReference>
<gene>
    <name evidence="8" type="ORF">B0I32_113115</name>
</gene>
<evidence type="ECO:0000313" key="8">
    <source>
        <dbReference type="EMBL" id="PRX62162.1"/>
    </source>
</evidence>
<organism evidence="8 9">
    <name type="scientific">Nonomuraea fuscirosea</name>
    <dbReference type="NCBI Taxonomy" id="1291556"/>
    <lineage>
        <taxon>Bacteria</taxon>
        <taxon>Bacillati</taxon>
        <taxon>Actinomycetota</taxon>
        <taxon>Actinomycetes</taxon>
        <taxon>Streptosporangiales</taxon>
        <taxon>Streptosporangiaceae</taxon>
        <taxon>Nonomuraea</taxon>
    </lineage>
</organism>
<dbReference type="GO" id="GO:0043190">
    <property type="term" value="C:ATP-binding cassette (ABC) transporter complex"/>
    <property type="evidence" value="ECO:0007669"/>
    <property type="project" value="InterPro"/>
</dbReference>
<dbReference type="PIRSF" id="PIRSF006648">
    <property type="entry name" value="DrrB"/>
    <property type="match status" value="1"/>
</dbReference>
<evidence type="ECO:0000259" key="7">
    <source>
        <dbReference type="Pfam" id="PF01061"/>
    </source>
</evidence>
<evidence type="ECO:0000256" key="5">
    <source>
        <dbReference type="ARBA" id="ARBA00023251"/>
    </source>
</evidence>
<keyword evidence="3 6" id="KW-1133">Transmembrane helix</keyword>
<dbReference type="Pfam" id="PF01061">
    <property type="entry name" value="ABC2_membrane"/>
    <property type="match status" value="1"/>
</dbReference>
<feature type="transmembrane region" description="Helical" evidence="6">
    <location>
        <begin position="21"/>
        <end position="43"/>
    </location>
</feature>
<feature type="transmembrane region" description="Helical" evidence="6">
    <location>
        <begin position="133"/>
        <end position="155"/>
    </location>
</feature>
<proteinExistence type="predicted"/>
<keyword evidence="9" id="KW-1185">Reference proteome</keyword>
<dbReference type="PANTHER" id="PTHR43229:SF2">
    <property type="entry name" value="NODULATION PROTEIN J"/>
    <property type="match status" value="1"/>
</dbReference>
<evidence type="ECO:0000313" key="9">
    <source>
        <dbReference type="Proteomes" id="UP000238312"/>
    </source>
</evidence>
<feature type="transmembrane region" description="Helical" evidence="6">
    <location>
        <begin position="217"/>
        <end position="237"/>
    </location>
</feature>
<evidence type="ECO:0000256" key="6">
    <source>
        <dbReference type="SAM" id="Phobius"/>
    </source>
</evidence>
<keyword evidence="2 6" id="KW-0812">Transmembrane</keyword>
<sequence length="246" mass="25681">MSSLALAHTRYLLLEQVRVPIGLIAGALFPAISMVAFVVPFAGQDPRAATMATGSLMFFGAMSGALIGLSITVAQDREQPWSPYLRTLPAGPAAHFTGRILATLVTTVTSAVPVLVVGALFTEATFTAPQLLAGLGVLVAGTVPFMLLGLLIGYLTAAKGAIAVSQILFFPLAILGGLLLPPAILPDFIQVVSPFTPTRGVAELLWAVMAQTTPDPVALVSLAVWTVLAALAAGWAYRRDEGRRFS</sequence>
<dbReference type="PANTHER" id="PTHR43229">
    <property type="entry name" value="NODULATION PROTEIN J"/>
    <property type="match status" value="1"/>
</dbReference>
<dbReference type="AlphaFoldDB" id="A0A2T0MTZ3"/>
<evidence type="ECO:0000256" key="2">
    <source>
        <dbReference type="ARBA" id="ARBA00022692"/>
    </source>
</evidence>
<dbReference type="InterPro" id="IPR000412">
    <property type="entry name" value="ABC_2_transport"/>
</dbReference>
<feature type="transmembrane region" description="Helical" evidence="6">
    <location>
        <begin position="96"/>
        <end position="121"/>
    </location>
</feature>
<protein>
    <submittedName>
        <fullName evidence="8">ABC-2 type transport system permease protein</fullName>
    </submittedName>
</protein>
<feature type="transmembrane region" description="Helical" evidence="6">
    <location>
        <begin position="167"/>
        <end position="185"/>
    </location>
</feature>
<feature type="domain" description="ABC-2 type transporter transmembrane" evidence="7">
    <location>
        <begin position="12"/>
        <end position="199"/>
    </location>
</feature>
<evidence type="ECO:0000256" key="1">
    <source>
        <dbReference type="ARBA" id="ARBA00004141"/>
    </source>
</evidence>
<evidence type="ECO:0000256" key="3">
    <source>
        <dbReference type="ARBA" id="ARBA00022989"/>
    </source>
</evidence>
<dbReference type="InterPro" id="IPR013525">
    <property type="entry name" value="ABC2_TM"/>
</dbReference>
<keyword evidence="5" id="KW-0046">Antibiotic resistance</keyword>
<comment type="caution">
    <text evidence="8">The sequence shown here is derived from an EMBL/GenBank/DDBJ whole genome shotgun (WGS) entry which is preliminary data.</text>
</comment>
<dbReference type="EMBL" id="PVNG01000013">
    <property type="protein sequence ID" value="PRX62162.1"/>
    <property type="molecule type" value="Genomic_DNA"/>
</dbReference>
<dbReference type="OrthoDB" id="3745966at2"/>
<dbReference type="InterPro" id="IPR051784">
    <property type="entry name" value="Nod_factor_ABC_transporter"/>
</dbReference>
<comment type="subcellular location">
    <subcellularLocation>
        <location evidence="1">Membrane</location>
        <topology evidence="1">Multi-pass membrane protein</topology>
    </subcellularLocation>
</comment>
<evidence type="ECO:0000256" key="4">
    <source>
        <dbReference type="ARBA" id="ARBA00023136"/>
    </source>
</evidence>
<keyword evidence="4 6" id="KW-0472">Membrane</keyword>
<dbReference type="Proteomes" id="UP000238312">
    <property type="component" value="Unassembled WGS sequence"/>
</dbReference>
<reference evidence="8 9" key="1">
    <citation type="submission" date="2018-03" db="EMBL/GenBank/DDBJ databases">
        <title>Genomic Encyclopedia of Type Strains, Phase III (KMG-III): the genomes of soil and plant-associated and newly described type strains.</title>
        <authorList>
            <person name="Whitman W."/>
        </authorList>
    </citation>
    <scope>NUCLEOTIDE SEQUENCE [LARGE SCALE GENOMIC DNA]</scope>
    <source>
        <strain evidence="8 9">CGMCC 4.7104</strain>
    </source>
</reference>
<dbReference type="RefSeq" id="WP_106245107.1">
    <property type="nucleotide sequence ID" value="NZ_PVNG01000013.1"/>
</dbReference>
<accession>A0A2T0MTZ3</accession>
<dbReference type="GO" id="GO:0046677">
    <property type="term" value="P:response to antibiotic"/>
    <property type="evidence" value="ECO:0007669"/>
    <property type="project" value="UniProtKB-KW"/>
</dbReference>